<dbReference type="SUPFAM" id="SSF47384">
    <property type="entry name" value="Homodimeric domain of signal transducing histidine kinase"/>
    <property type="match status" value="1"/>
</dbReference>
<evidence type="ECO:0000256" key="6">
    <source>
        <dbReference type="ARBA" id="ARBA00022777"/>
    </source>
</evidence>
<dbReference type="PANTHER" id="PTHR43065:SF10">
    <property type="entry name" value="PEROXIDE STRESS-ACTIVATED HISTIDINE KINASE MAK3"/>
    <property type="match status" value="1"/>
</dbReference>
<keyword evidence="8" id="KW-0902">Two-component regulatory system</keyword>
<evidence type="ECO:0000256" key="2">
    <source>
        <dbReference type="ARBA" id="ARBA00012438"/>
    </source>
</evidence>
<dbReference type="SUPFAM" id="SSF55785">
    <property type="entry name" value="PYP-like sensor domain (PAS domain)"/>
    <property type="match status" value="1"/>
</dbReference>
<dbReference type="GO" id="GO:0000155">
    <property type="term" value="F:phosphorelay sensor kinase activity"/>
    <property type="evidence" value="ECO:0007669"/>
    <property type="project" value="InterPro"/>
</dbReference>
<dbReference type="PANTHER" id="PTHR43065">
    <property type="entry name" value="SENSOR HISTIDINE KINASE"/>
    <property type="match status" value="1"/>
</dbReference>
<dbReference type="SMART" id="SM00387">
    <property type="entry name" value="HATPase_c"/>
    <property type="match status" value="1"/>
</dbReference>
<dbReference type="Gene3D" id="3.30.565.10">
    <property type="entry name" value="Histidine kinase-like ATPase, C-terminal domain"/>
    <property type="match status" value="1"/>
</dbReference>
<keyword evidence="6" id="KW-0418">Kinase</keyword>
<dbReference type="PROSITE" id="PS50109">
    <property type="entry name" value="HIS_KIN"/>
    <property type="match status" value="1"/>
</dbReference>
<dbReference type="InterPro" id="IPR013656">
    <property type="entry name" value="PAS_4"/>
</dbReference>
<dbReference type="AlphaFoldDB" id="A8I1C8"/>
<gene>
    <name evidence="14" type="ordered locus">AZC_1360</name>
</gene>
<dbReference type="STRING" id="438753.AZC_1360"/>
<keyword evidence="5" id="KW-0547">Nucleotide-binding</keyword>
<dbReference type="InterPro" id="IPR036890">
    <property type="entry name" value="HATPase_C_sf"/>
</dbReference>
<dbReference type="PROSITE" id="PS50113">
    <property type="entry name" value="PAC"/>
    <property type="match status" value="1"/>
</dbReference>
<dbReference type="CDD" id="cd00130">
    <property type="entry name" value="PAS"/>
    <property type="match status" value="1"/>
</dbReference>
<name>A8I1C8_AZOC5</name>
<evidence type="ECO:0000256" key="5">
    <source>
        <dbReference type="ARBA" id="ARBA00022741"/>
    </source>
</evidence>
<reference evidence="14 15" key="4">
    <citation type="journal article" date="2009" name="Appl. Environ. Microbiol.">
        <title>Comparative genome-wide transcriptional profiling of Azorhizobium caulinodans ORS571 grown under free-living and symbiotic conditions.</title>
        <authorList>
            <person name="Tsukada S."/>
            <person name="Aono T."/>
            <person name="Akiba N."/>
            <person name="Lee KB."/>
            <person name="Liu CT."/>
            <person name="Toyazaki H."/>
            <person name="Oyaizu H."/>
        </authorList>
    </citation>
    <scope>NUCLEOTIDE SEQUENCE [LARGE SCALE GENOMIC DNA]</scope>
    <source>
        <strain evidence="15">ATCC 43989 / DSM 5975 / JCM 20966 / LMG 6465 / NBRC 14845 / NCIMB 13405 / ORS 571</strain>
    </source>
</reference>
<keyword evidence="15" id="KW-1185">Reference proteome</keyword>
<evidence type="ECO:0000256" key="4">
    <source>
        <dbReference type="ARBA" id="ARBA00022679"/>
    </source>
</evidence>
<dbReference type="SMART" id="SM00086">
    <property type="entry name" value="PAC"/>
    <property type="match status" value="1"/>
</dbReference>
<reference evidence="14 15" key="1">
    <citation type="journal article" date="2007" name="Appl. Environ. Microbiol.">
        <title>Rhizobial factors required for stem nodule maturation and maintenance in Sesbania rostrata-Azorhizobium caulinodans ORS571 symbiosis.</title>
        <authorList>
            <person name="Suzuki S."/>
            <person name="Aono T."/>
            <person name="Lee KB."/>
            <person name="Suzuki T."/>
            <person name="Liu CT."/>
            <person name="Miwa H."/>
            <person name="Wakao S."/>
            <person name="Iki T."/>
            <person name="Oyaizu H."/>
        </authorList>
    </citation>
    <scope>NUCLEOTIDE SEQUENCE [LARGE SCALE GENOMIC DNA]</scope>
    <source>
        <strain evidence="15">ATCC 43989 / DSM 5975 / JCM 20966 / LMG 6465 / NBRC 14845 / NCIMB 13405 / ORS 571</strain>
    </source>
</reference>
<reference evidence="14 15" key="6">
    <citation type="journal article" date="2011" name="Appl. Environ. Microbiol.">
        <title>Involvement of the azorhizobial chromosome partition gene (parA) in the onset of bacteroid differentiation during Sesbania rostrata stem nodule development.</title>
        <authorList>
            <person name="Liu CT."/>
            <person name="Lee KB."/>
            <person name="Wang YS."/>
            <person name="Peng MH."/>
            <person name="Lee KT."/>
            <person name="Suzuki S."/>
            <person name="Suzuki T."/>
            <person name="Oyaizu H."/>
        </authorList>
    </citation>
    <scope>NUCLEOTIDE SEQUENCE [LARGE SCALE GENOMIC DNA]</scope>
    <source>
        <strain evidence="15">ATCC 43989 / DSM 5975 / JCM 20966 / LMG 6465 / NBRC 14845 / NCIMB 13405 / ORS 571</strain>
    </source>
</reference>
<dbReference type="Pfam" id="PF08448">
    <property type="entry name" value="PAS_4"/>
    <property type="match status" value="1"/>
</dbReference>
<dbReference type="InterPro" id="IPR003594">
    <property type="entry name" value="HATPase_dom"/>
</dbReference>
<dbReference type="NCBIfam" id="TIGR00229">
    <property type="entry name" value="sensory_box"/>
    <property type="match status" value="1"/>
</dbReference>
<dbReference type="Proteomes" id="UP000000270">
    <property type="component" value="Chromosome"/>
</dbReference>
<dbReference type="KEGG" id="azc:AZC_1360"/>
<dbReference type="InterPro" id="IPR036097">
    <property type="entry name" value="HisK_dim/P_sf"/>
</dbReference>
<evidence type="ECO:0000256" key="1">
    <source>
        <dbReference type="ARBA" id="ARBA00000085"/>
    </source>
</evidence>
<reference evidence="14 15" key="3">
    <citation type="journal article" date="2008" name="BMC Genomics">
        <title>The genome of the versatile nitrogen fixer Azorhizobium caulinodans ORS571.</title>
        <authorList>
            <person name="Lee KB."/>
            <person name="Backer P.D."/>
            <person name="Aono T."/>
            <person name="Liu CT."/>
            <person name="Suzuki S."/>
            <person name="Suzuki T."/>
            <person name="Kaneko T."/>
            <person name="Yamada M."/>
            <person name="Tabata S."/>
            <person name="Kupfer D.M."/>
            <person name="Najar F.Z."/>
            <person name="Wiley G.B."/>
            <person name="Roe B."/>
            <person name="Binnewies T.T."/>
            <person name="Ussery D.W."/>
            <person name="D'Haeze W."/>
            <person name="Herder J.D."/>
            <person name="Gevers D."/>
            <person name="Vereecke D."/>
            <person name="Holsters M."/>
            <person name="Oyaizu H."/>
        </authorList>
    </citation>
    <scope>NUCLEOTIDE SEQUENCE [LARGE SCALE GENOMIC DNA]</scope>
    <source>
        <strain evidence="15">ATCC 43989 / DSM 5975 / JCM 20966 / LMG 6465 / NBRC 14845 / NCIMB 13405 / ORS 571</strain>
    </source>
</reference>
<dbReference type="GO" id="GO:0005524">
    <property type="term" value="F:ATP binding"/>
    <property type="evidence" value="ECO:0007669"/>
    <property type="project" value="UniProtKB-KW"/>
</dbReference>
<dbReference type="InterPro" id="IPR003661">
    <property type="entry name" value="HisK_dim/P_dom"/>
</dbReference>
<dbReference type="PROSITE" id="PS50112">
    <property type="entry name" value="PAS"/>
    <property type="match status" value="1"/>
</dbReference>
<dbReference type="PRINTS" id="PR00344">
    <property type="entry name" value="BCTRLSENSOR"/>
</dbReference>
<feature type="domain" description="PAS" evidence="12">
    <location>
        <begin position="242"/>
        <end position="309"/>
    </location>
</feature>
<feature type="transmembrane region" description="Helical" evidence="10">
    <location>
        <begin position="146"/>
        <end position="175"/>
    </location>
</feature>
<dbReference type="eggNOG" id="COG4191">
    <property type="taxonomic scope" value="Bacteria"/>
</dbReference>
<dbReference type="EMBL" id="AP009384">
    <property type="protein sequence ID" value="BAF87358.1"/>
    <property type="molecule type" value="Genomic_DNA"/>
</dbReference>
<keyword evidence="10" id="KW-0812">Transmembrane</keyword>
<dbReference type="InterPro" id="IPR005467">
    <property type="entry name" value="His_kinase_dom"/>
</dbReference>
<dbReference type="Gene3D" id="1.10.287.130">
    <property type="match status" value="1"/>
</dbReference>
<keyword evidence="10" id="KW-0472">Membrane</keyword>
<keyword evidence="10" id="KW-1133">Transmembrane helix</keyword>
<dbReference type="InterPro" id="IPR004358">
    <property type="entry name" value="Sig_transdc_His_kin-like_C"/>
</dbReference>
<feature type="region of interest" description="Disordered" evidence="9">
    <location>
        <begin position="73"/>
        <end position="94"/>
    </location>
</feature>
<accession>A8I1C8</accession>
<feature type="domain" description="PAC" evidence="13">
    <location>
        <begin position="312"/>
        <end position="366"/>
    </location>
</feature>
<reference evidence="15" key="2">
    <citation type="submission" date="2007-04" db="EMBL/GenBank/DDBJ databases">
        <title>Complete genome sequence of the nitrogen-fixing bacterium Azorhizobium caulinodans ORS571.</title>
        <authorList>
            <person name="Lee K.B."/>
            <person name="Backer P.D."/>
            <person name="Aono T."/>
            <person name="Liu C.T."/>
            <person name="Suzuki S."/>
            <person name="Suzuki T."/>
            <person name="Kaneko T."/>
            <person name="Yamada M."/>
            <person name="Tabata S."/>
            <person name="Kupfer D.M."/>
            <person name="Najar F.Z."/>
            <person name="Wiley G.B."/>
            <person name="Roe B."/>
            <person name="Binnewies T."/>
            <person name="Ussery D."/>
            <person name="Vereecke D."/>
            <person name="Gevers D."/>
            <person name="Holsters M."/>
            <person name="Oyaizu H."/>
        </authorList>
    </citation>
    <scope>NUCLEOTIDE SEQUENCE [LARGE SCALE GENOMIC DNA]</scope>
    <source>
        <strain evidence="15">ATCC 43989 / DSM 5975 / JCM 20966 / LMG 6465 / NBRC 14845 / NCIMB 13405 / ORS 571</strain>
    </source>
</reference>
<feature type="domain" description="Histidine kinase" evidence="11">
    <location>
        <begin position="386"/>
        <end position="609"/>
    </location>
</feature>
<dbReference type="Pfam" id="PF02518">
    <property type="entry name" value="HATPase_c"/>
    <property type="match status" value="1"/>
</dbReference>
<dbReference type="EC" id="2.7.13.3" evidence="2"/>
<feature type="transmembrane region" description="Helical" evidence="10">
    <location>
        <begin position="213"/>
        <end position="234"/>
    </location>
</feature>
<dbReference type="Pfam" id="PF00512">
    <property type="entry name" value="HisKA"/>
    <property type="match status" value="1"/>
</dbReference>
<keyword evidence="4" id="KW-0808">Transferase</keyword>
<evidence type="ECO:0000256" key="8">
    <source>
        <dbReference type="ARBA" id="ARBA00023012"/>
    </source>
</evidence>
<dbReference type="SMART" id="SM00091">
    <property type="entry name" value="PAS"/>
    <property type="match status" value="1"/>
</dbReference>
<organism evidence="14 15">
    <name type="scientific">Azorhizobium caulinodans (strain ATCC 43989 / DSM 5975 / JCM 20966 / LMG 6465 / NBRC 14845 / NCIMB 13405 / ORS 571)</name>
    <dbReference type="NCBI Taxonomy" id="438753"/>
    <lineage>
        <taxon>Bacteria</taxon>
        <taxon>Pseudomonadati</taxon>
        <taxon>Pseudomonadota</taxon>
        <taxon>Alphaproteobacteria</taxon>
        <taxon>Hyphomicrobiales</taxon>
        <taxon>Xanthobacteraceae</taxon>
        <taxon>Azorhizobium</taxon>
    </lineage>
</organism>
<dbReference type="SUPFAM" id="SSF55874">
    <property type="entry name" value="ATPase domain of HSP90 chaperone/DNA topoisomerase II/histidine kinase"/>
    <property type="match status" value="1"/>
</dbReference>
<dbReference type="Gene3D" id="3.30.450.20">
    <property type="entry name" value="PAS domain"/>
    <property type="match status" value="1"/>
</dbReference>
<dbReference type="CDD" id="cd00082">
    <property type="entry name" value="HisKA"/>
    <property type="match status" value="1"/>
</dbReference>
<dbReference type="InterPro" id="IPR000700">
    <property type="entry name" value="PAS-assoc_C"/>
</dbReference>
<evidence type="ECO:0000256" key="9">
    <source>
        <dbReference type="SAM" id="MobiDB-lite"/>
    </source>
</evidence>
<keyword evidence="7" id="KW-0067">ATP-binding</keyword>
<evidence type="ECO:0000313" key="15">
    <source>
        <dbReference type="Proteomes" id="UP000000270"/>
    </source>
</evidence>
<dbReference type="eggNOG" id="COG3829">
    <property type="taxonomic scope" value="Bacteria"/>
</dbReference>
<evidence type="ECO:0000256" key="10">
    <source>
        <dbReference type="SAM" id="Phobius"/>
    </source>
</evidence>
<keyword evidence="3" id="KW-0597">Phosphoprotein</keyword>
<dbReference type="InterPro" id="IPR035965">
    <property type="entry name" value="PAS-like_dom_sf"/>
</dbReference>
<proteinExistence type="predicted"/>
<dbReference type="HOGENOM" id="CLU_000445_114_39_5"/>
<dbReference type="InterPro" id="IPR000014">
    <property type="entry name" value="PAS"/>
</dbReference>
<dbReference type="InterPro" id="IPR001610">
    <property type="entry name" value="PAC"/>
</dbReference>
<feature type="transmembrane region" description="Helical" evidence="10">
    <location>
        <begin position="187"/>
        <end position="207"/>
    </location>
</feature>
<evidence type="ECO:0000259" key="12">
    <source>
        <dbReference type="PROSITE" id="PS50112"/>
    </source>
</evidence>
<evidence type="ECO:0000259" key="11">
    <source>
        <dbReference type="PROSITE" id="PS50109"/>
    </source>
</evidence>
<evidence type="ECO:0000256" key="7">
    <source>
        <dbReference type="ARBA" id="ARBA00022840"/>
    </source>
</evidence>
<evidence type="ECO:0000256" key="3">
    <source>
        <dbReference type="ARBA" id="ARBA00022553"/>
    </source>
</evidence>
<reference evidence="14 15" key="5">
    <citation type="journal article" date="2010" name="Appl. Environ. Microbiol.">
        <title>phrR-like gene praR of Azorhizobium caulinodans ORS571 is essential for symbiosis with Sesbania rostrata and is involved in expression of reb genes.</title>
        <authorList>
            <person name="Akiba N."/>
            <person name="Aono T."/>
            <person name="Toyazaki H."/>
            <person name="Sato S."/>
            <person name="Oyaizu H."/>
        </authorList>
    </citation>
    <scope>NUCLEOTIDE SEQUENCE [LARGE SCALE GENOMIC DNA]</scope>
    <source>
        <strain evidence="15">ATCC 43989 / DSM 5975 / JCM 20966 / LMG 6465 / NBRC 14845 / NCIMB 13405 / ORS 571</strain>
    </source>
</reference>
<comment type="catalytic activity">
    <reaction evidence="1">
        <text>ATP + protein L-histidine = ADP + protein N-phospho-L-histidine.</text>
        <dbReference type="EC" id="2.7.13.3"/>
    </reaction>
</comment>
<sequence>MKISAQPTGEIIRPIRRLEPWFVSPDWEATEWEIAAPRRAERVYILRGCGHTLIWGERYGTICIMAFRISGPPPKRRGPGSGRPPAPMLDNAASGTRSAGARLLQQAARQTCLHSRWRLTEDPMSGPRSALLSEPPRACSGWQGQALVSVLCLAIFLVDTLSPLDMAIAVLYVVVVLVSSRWFRSRGLIVIGAGCIALAVTSFLVMHADDFNLAAVMRCVVSIAAIAVTTLLCLRNEAATASLRYQAALLDLSYDAIFVRDPLGRVVYWNVGAERLYGWSRSEATGQVADALLRSVLPAPRHEIMGALEATGQWEGEVIHATRDGRKVTCLSRWSLQRDDRGRSLGIMETNHDITGRKTAENELHEAQAHLAHVTRVSTVGELTASIAHEVNQPLAAVVTNGEACLRWLRRPVPDIGEAEKTVTRMIANARRASDVIARLRALVRRGEPDHLPVHLADLVEESVTLLERELASHDVRLVLELAPDLPEIRGDRVQLLQVLINLALNAVQAMDTVPEGQRALTIRTAPMTDGPQGQAERFVAVSVEDTGPGAPSETLASLFTPFVSTKKDGIGIGLSISRSIVEAHGGRILAEPAPQGGLRLTFTLPLAGDLPPAPLKEPLS</sequence>
<evidence type="ECO:0000259" key="13">
    <source>
        <dbReference type="PROSITE" id="PS50113"/>
    </source>
</evidence>
<evidence type="ECO:0000313" key="14">
    <source>
        <dbReference type="EMBL" id="BAF87358.1"/>
    </source>
</evidence>
<dbReference type="SMART" id="SM00388">
    <property type="entry name" value="HisKA"/>
    <property type="match status" value="1"/>
</dbReference>
<protein>
    <recommendedName>
        <fullName evidence="2">histidine kinase</fullName>
        <ecNumber evidence="2">2.7.13.3</ecNumber>
    </recommendedName>
</protein>